<organism evidence="1 2">
    <name type="scientific">Rossellomorea pakistanensis</name>
    <dbReference type="NCBI Taxonomy" id="992288"/>
    <lineage>
        <taxon>Bacteria</taxon>
        <taxon>Bacillati</taxon>
        <taxon>Bacillota</taxon>
        <taxon>Bacilli</taxon>
        <taxon>Bacillales</taxon>
        <taxon>Bacillaceae</taxon>
        <taxon>Rossellomorea</taxon>
    </lineage>
</organism>
<name>A0ABS2NC30_9BACI</name>
<protein>
    <submittedName>
        <fullName evidence="1">Uncharacterized protein</fullName>
    </submittedName>
</protein>
<proteinExistence type="predicted"/>
<keyword evidence="2" id="KW-1185">Reference proteome</keyword>
<dbReference type="Proteomes" id="UP001646157">
    <property type="component" value="Unassembled WGS sequence"/>
</dbReference>
<comment type="caution">
    <text evidence="1">The sequence shown here is derived from an EMBL/GenBank/DDBJ whole genome shotgun (WGS) entry which is preliminary data.</text>
</comment>
<evidence type="ECO:0000313" key="1">
    <source>
        <dbReference type="EMBL" id="MBM7585396.1"/>
    </source>
</evidence>
<dbReference type="EMBL" id="JAFBDZ010000002">
    <property type="protein sequence ID" value="MBM7585396.1"/>
    <property type="molecule type" value="Genomic_DNA"/>
</dbReference>
<sequence>MVTRSLLPYGDLLRYNFVDLYKSSHHNAHKNINKSII</sequence>
<gene>
    <name evidence="1" type="ORF">JOC86_001938</name>
</gene>
<accession>A0ABS2NC30</accession>
<evidence type="ECO:0000313" key="2">
    <source>
        <dbReference type="Proteomes" id="UP001646157"/>
    </source>
</evidence>
<reference evidence="1 2" key="1">
    <citation type="submission" date="2021-01" db="EMBL/GenBank/DDBJ databases">
        <title>Genomic Encyclopedia of Type Strains, Phase IV (KMG-IV): sequencing the most valuable type-strain genomes for metagenomic binning, comparative biology and taxonomic classification.</title>
        <authorList>
            <person name="Goeker M."/>
        </authorList>
    </citation>
    <scope>NUCLEOTIDE SEQUENCE [LARGE SCALE GENOMIC DNA]</scope>
    <source>
        <strain evidence="1 2">DSM 24834</strain>
    </source>
</reference>